<comment type="caution">
    <text evidence="1">The sequence shown here is derived from an EMBL/GenBank/DDBJ whole genome shotgun (WGS) entry which is preliminary data.</text>
</comment>
<keyword evidence="2" id="KW-1185">Reference proteome</keyword>
<sequence>MDKNKNRTDMLAAGRKKLQQFRQKKDNKGSSSHGKSSKKSSKSEQHESYVDAAPNSANSTALPQVLEGETVSSINPVSGVEDSSVSSSIEDSVAPDANVVAVDPLSIPMTYETASIDNANMDKQEVCVHENNIELSNSNDGERIDVLASPAIVETIDSTTVTYELESSSREKAESLPLKENTPDMFLICARGDQVTDVGAMQEANGLVLEHCGGTHVIDLDGDGRLALSEHGDNAASGERDAFEQTGLVDLASQLNQNDGAYSESASASAVEMMDGLLASTLPLSEADGILGGVSDVVNQQSKVIYVDPSNREEAEMLSGTGQCGKSEGGSQIDRTVEACKQQFLPEDSLIFVGKSHEEPQLAKLTNSYVGLTTSAPVDACSINLSQLIEVTKGLNETEYGLLLRSIGLTDSLISFEHGHPLLTERFREELFLAICTKDILELQLTEHSYLQTECDNQFQQMDNELSVLRASLNEACERCNSLAQELVECRSELLAAASGREDFQLQFHAAKAEVKEVSARAKELQSSLESSQADISNLLKELADSKGLVGTLLAENDNLNQTIALLTEERKKLVHEKNTCLQENEKILKELADCRNSVAALLAENSNLSGTLASVTERSKQLEEEKEYLANGNEKLSIDLSDCKGLMETLQVENANLGGDLVMLSEDRKKLEEYKEYSVIEMERLSSELLVLHERISKDHGERKQLEDELKEVTLRLEELSEENIFLQSSLELHKAKIREIDDKQAQRSFPGGDILNQEGGEEVQIRSCEKEAVNEQSHKMQGTRDDGLSDGLSGRLQPEPFEHEVFDDTLGFIVLKGHLEEADRVLKKLEETVEGMFSHAGSSGRAAGKVSAPAVSKLIQTFESKQHHDENEAEEMILMDDPSAAADPFLLIKERTKDLKAVLKQLALDAVNATLLFKTERGGRSAANLSIKEFKFESESMKEHIDNLEATNLELVVLYEALKQHVSHVEEKNQQLEFLYETLKQKDSSLKAEKSELSKKLSECESRIDELQNQLCDSLKNSDELAFVLRGQLENFQTEAADRALAVEKEWNCTITQIIEAVERLDDSSGFLFTSSIATGSNGSLDIGSHAAASVNAAIKTIKDLKDKLEAAYSDHEATINLFKEVKKKCNELLGKNELACGTSHMLYCELRKLVIDSCGSVAESDIDIQDKEVCGPLEYSEYKTLVEKLENFLAERLHLQSVNYQLNLELTSKTKDAEELNRRCIDLSSIEKLIENVEGVVKLEDSEMDLGGTPISRLESLVSFLVCKCKGADEQVSSFREEFGSKVEELTELQERMHHLTDLKLQHETEILLLKEKLSQVEEAFISMQSELREKVSELEQSEQRVSSLREKLSIAVAKGKGLVVQRDSLKQTLSEASSELERCSQELQLKDAKLHELETKLKTYSEAGERVEALESELSYIRNSATALRESFLHKDSVLLRIEEILEDLDLPEIFHSRDIIEKVDWLARSATGNSLPPTEWEQKSSVGGSYSDAGFGVMDAWKEDIKQSSNTGDDLRRKYDDLQGKFFGLAEQNEMLEQSLMERNQLVQRWEELLDRINMPAYLRSAEPEDRIQWLGNALSEATSDRNSLLENIDKLEHYCGSLTAELEQSQKRISPLKAELEDTQRRLSNCQMDIQAVIHERHNLSERFEALSCDHEKLSAKAVHFGIENEKLQNEVNALQEQLVQSLGNEEHIQRMNGEICRLQDLVCDALKDTCTKDLVSGGNTIECLEGLVRRLIENYTTLSLIKTVSGDAVEEHHAREADKNLGEERTRDILDNLESDVALLKKDAVDSNEPNVDLLKKELEETLSELLHVNEERDRYVEKQQSLICEVEALERQRAELQELLNQEEQKSTSLREKLNVAVRKGKSLIQQRDSIKQTIEEMGAEMEHLKSEVKHRENALQDYEVKMRDLTAFSDRVDALESESLFLRNRLAENDRILQGKEHTLSIVLNTLGDIDLGGEIYNSDPIGKLEQVVKLCHDLNAAVACAEEESKKSRRAAELLLAELNEVQDRNDGLQEELAKVRYELVHLSKDREVAEAAKCEALSRLDKLSLDLIEEKKKQYSGYTSLKSAADQLRKSFSDINNLLAVFFSEDLEFLQNLESSMNSCLNRAESDLVVQVPHFSAYGGITSSRLGSKLNFVAVDFSSETNMLDHLDDFISEVCSSLQEFINEIAAVNSMLHKHSAIFHEKAGNLSKLMGSIHRDMSSQKESFEAMRQDIRLRDSVGKEKEMEIAALRRNISLLYEACTSLLMEIENRKAEVVTKSVAVRDLEMNLKAAAFGDGGLPFGGERNFSSEEHVRAMAEKLLLAVKEFACLIGEIREGNQKEMKITISNLQEELQEKDIQRERICKDLVNQIKQAEAAATSFSLDLQSSKSCVHDLERKVEILEDERNLLEQKVKELQDQQTISTELQDKVRSLADRLNAKDQEIEALMQALDEEEIQMDDLTKKVEELDRVVQQKNLDIEKLEAARGKVVKKLSTTVSKFDELHLFSESLLAEVEKLQSQLQDREAEISFLRQEVTRCTNDALVTSQTSNKRNSDELCELLTWLGSVVSLDVNLADSSQIHTYKEIIQEKITSVLSELEDLRVTAQSWDALLQIERSKADDLIRREKILEKSLHDKESLLKMLEVGRDMEQPTRASSEILEVEPVINKWTVPGPSAASQVRSLRKVNNDQVAVAIDMDPDGTNRLEDEDDEKVHGFKSLTSSRIVPKFTRPVTDMIDGLWVSCDRALMRQPALRLSIMIYWALLHALLAAFVV</sequence>
<reference evidence="2" key="1">
    <citation type="journal article" date="2016" name="Nat. Biotechnol.">
        <title>Sequencing wild and cultivated cassava and related species reveals extensive interspecific hybridization and genetic diversity.</title>
        <authorList>
            <person name="Bredeson J.V."/>
            <person name="Lyons J.B."/>
            <person name="Prochnik S.E."/>
            <person name="Wu G.A."/>
            <person name="Ha C.M."/>
            <person name="Edsinger-Gonzales E."/>
            <person name="Grimwood J."/>
            <person name="Schmutz J."/>
            <person name="Rabbi I.Y."/>
            <person name="Egesi C."/>
            <person name="Nauluvula P."/>
            <person name="Lebot V."/>
            <person name="Ndunguru J."/>
            <person name="Mkamilo G."/>
            <person name="Bart R.S."/>
            <person name="Setter T.L."/>
            <person name="Gleadow R.M."/>
            <person name="Kulakow P."/>
            <person name="Ferguson M.E."/>
            <person name="Rounsley S."/>
            <person name="Rokhsar D.S."/>
        </authorList>
    </citation>
    <scope>NUCLEOTIDE SEQUENCE [LARGE SCALE GENOMIC DNA]</scope>
    <source>
        <strain evidence="2">cv. AM560-2</strain>
    </source>
</reference>
<evidence type="ECO:0000313" key="2">
    <source>
        <dbReference type="Proteomes" id="UP000091857"/>
    </source>
</evidence>
<proteinExistence type="predicted"/>
<protein>
    <submittedName>
        <fullName evidence="1">Uncharacterized protein</fullName>
    </submittedName>
</protein>
<name>A0ACB7G878_MANES</name>
<dbReference type="EMBL" id="CM004402">
    <property type="protein sequence ID" value="KAG8636447.1"/>
    <property type="molecule type" value="Genomic_DNA"/>
</dbReference>
<accession>A0ACB7G878</accession>
<dbReference type="Proteomes" id="UP000091857">
    <property type="component" value="Chromosome 16"/>
</dbReference>
<organism evidence="1 2">
    <name type="scientific">Manihot esculenta</name>
    <name type="common">Cassava</name>
    <name type="synonym">Jatropha manihot</name>
    <dbReference type="NCBI Taxonomy" id="3983"/>
    <lineage>
        <taxon>Eukaryota</taxon>
        <taxon>Viridiplantae</taxon>
        <taxon>Streptophyta</taxon>
        <taxon>Embryophyta</taxon>
        <taxon>Tracheophyta</taxon>
        <taxon>Spermatophyta</taxon>
        <taxon>Magnoliopsida</taxon>
        <taxon>eudicotyledons</taxon>
        <taxon>Gunneridae</taxon>
        <taxon>Pentapetalae</taxon>
        <taxon>rosids</taxon>
        <taxon>fabids</taxon>
        <taxon>Malpighiales</taxon>
        <taxon>Euphorbiaceae</taxon>
        <taxon>Crotonoideae</taxon>
        <taxon>Manihoteae</taxon>
        <taxon>Manihot</taxon>
    </lineage>
</organism>
<evidence type="ECO:0000313" key="1">
    <source>
        <dbReference type="EMBL" id="KAG8636447.1"/>
    </source>
</evidence>
<gene>
    <name evidence="1" type="ORF">MANES_16G134600v8</name>
</gene>